<evidence type="ECO:0000313" key="2">
    <source>
        <dbReference type="Proteomes" id="UP000294028"/>
    </source>
</evidence>
<protein>
    <submittedName>
        <fullName evidence="1">Uncharacterized protein</fullName>
    </submittedName>
</protein>
<organism evidence="1 2">
    <name type="scientific">Halogeometricum borinquense</name>
    <dbReference type="NCBI Taxonomy" id="60847"/>
    <lineage>
        <taxon>Archaea</taxon>
        <taxon>Methanobacteriati</taxon>
        <taxon>Methanobacteriota</taxon>
        <taxon>Stenosarchaea group</taxon>
        <taxon>Halobacteria</taxon>
        <taxon>Halobacteriales</taxon>
        <taxon>Haloferacaceae</taxon>
        <taxon>Halogeometricum</taxon>
    </lineage>
</organism>
<evidence type="ECO:0000313" key="1">
    <source>
        <dbReference type="EMBL" id="RYJ19558.1"/>
    </source>
</evidence>
<comment type="caution">
    <text evidence="1">The sequence shown here is derived from an EMBL/GenBank/DDBJ whole genome shotgun (WGS) entry which is preliminary data.</text>
</comment>
<sequence>MSHGTTMLQNASRPLARLLGTADSGPEPCPSCGLLLGQSGDASYHCDVYGTARVERCPECEETLSVRSIVPTDI</sequence>
<dbReference type="Proteomes" id="UP000294028">
    <property type="component" value="Unassembled WGS sequence"/>
</dbReference>
<proteinExistence type="predicted"/>
<accession>A0A482TGI5</accession>
<name>A0A482TGI5_9EURY</name>
<reference evidence="1 2" key="1">
    <citation type="submission" date="2018-12" db="EMBL/GenBank/DDBJ databases">
        <title>Genome analysis provides insights into bioremediation potentialities of Halogeometricum borinquense strain N11.</title>
        <authorList>
            <person name="Najjari A."/>
            <person name="Youssef N."/>
            <person name="Fhoula I."/>
            <person name="Ben Dhia O."/>
            <person name="Mahjoubi M."/>
            <person name="Ouzari H.I."/>
            <person name="Cherif A."/>
        </authorList>
    </citation>
    <scope>NUCLEOTIDE SEQUENCE [LARGE SCALE GENOMIC DNA]</scope>
    <source>
        <strain evidence="1 2">N11</strain>
    </source>
</reference>
<dbReference type="EMBL" id="RZHH01000001">
    <property type="protein sequence ID" value="RYJ19558.1"/>
    <property type="molecule type" value="Genomic_DNA"/>
</dbReference>
<dbReference type="AlphaFoldDB" id="A0A482TGI5"/>
<gene>
    <name evidence="1" type="ORF">ELS19_00760</name>
</gene>